<accession>A0A158JRY1</accession>
<dbReference type="InterPro" id="IPR011711">
    <property type="entry name" value="GntR_C"/>
</dbReference>
<organism evidence="5 6">
    <name type="scientific">Caballeronia udeis</name>
    <dbReference type="NCBI Taxonomy" id="1232866"/>
    <lineage>
        <taxon>Bacteria</taxon>
        <taxon>Pseudomonadati</taxon>
        <taxon>Pseudomonadota</taxon>
        <taxon>Betaproteobacteria</taxon>
        <taxon>Burkholderiales</taxon>
        <taxon>Burkholderiaceae</taxon>
        <taxon>Caballeronia</taxon>
    </lineage>
</organism>
<evidence type="ECO:0000313" key="5">
    <source>
        <dbReference type="EMBL" id="SAL71189.1"/>
    </source>
</evidence>
<name>A0A158JRY1_9BURK</name>
<dbReference type="AlphaFoldDB" id="A0A158JRY1"/>
<dbReference type="OrthoDB" id="9799812at2"/>
<dbReference type="Gene3D" id="1.20.120.530">
    <property type="entry name" value="GntR ligand-binding domain-like"/>
    <property type="match status" value="1"/>
</dbReference>
<gene>
    <name evidence="5" type="ORF">AWB69_08572</name>
</gene>
<evidence type="ECO:0000313" key="6">
    <source>
        <dbReference type="Proteomes" id="UP000054683"/>
    </source>
</evidence>
<dbReference type="GO" id="GO:0003677">
    <property type="term" value="F:DNA binding"/>
    <property type="evidence" value="ECO:0007669"/>
    <property type="project" value="UniProtKB-KW"/>
</dbReference>
<evidence type="ECO:0000256" key="2">
    <source>
        <dbReference type="ARBA" id="ARBA00023125"/>
    </source>
</evidence>
<dbReference type="RefSeq" id="WP_062092618.1">
    <property type="nucleotide sequence ID" value="NZ_FCOK02000111.1"/>
</dbReference>
<sequence>MLSAARLAQLEAGGRDGIGGRKRQLREILSAKREFHDFLVRSTENGRLIKMYRALMKEFHLFRTRGLVQRSVLLESNRKVLEALKVKNAQASYEARFRHVNCGKNRMLLALDTLQLS</sequence>
<dbReference type="Proteomes" id="UP000054683">
    <property type="component" value="Unassembled WGS sequence"/>
</dbReference>
<dbReference type="Pfam" id="PF07729">
    <property type="entry name" value="FCD"/>
    <property type="match status" value="1"/>
</dbReference>
<proteinExistence type="predicted"/>
<reference evidence="5 6" key="1">
    <citation type="submission" date="2016-01" db="EMBL/GenBank/DDBJ databases">
        <authorList>
            <person name="Oliw E.H."/>
        </authorList>
    </citation>
    <scope>NUCLEOTIDE SEQUENCE [LARGE SCALE GENOMIC DNA]</scope>
    <source>
        <strain evidence="5">LMG 27134</strain>
    </source>
</reference>
<feature type="domain" description="GntR C-terminal" evidence="4">
    <location>
        <begin position="21"/>
        <end position="100"/>
    </location>
</feature>
<evidence type="ECO:0000256" key="1">
    <source>
        <dbReference type="ARBA" id="ARBA00023015"/>
    </source>
</evidence>
<evidence type="ECO:0000259" key="4">
    <source>
        <dbReference type="Pfam" id="PF07729"/>
    </source>
</evidence>
<keyword evidence="2" id="KW-0238">DNA-binding</keyword>
<dbReference type="EMBL" id="FCOK02000111">
    <property type="protein sequence ID" value="SAL71189.1"/>
    <property type="molecule type" value="Genomic_DNA"/>
</dbReference>
<keyword evidence="1" id="KW-0805">Transcription regulation</keyword>
<evidence type="ECO:0000256" key="3">
    <source>
        <dbReference type="ARBA" id="ARBA00023163"/>
    </source>
</evidence>
<keyword evidence="3" id="KW-0804">Transcription</keyword>
<protein>
    <submittedName>
        <fullName evidence="5">FCD domain protein</fullName>
    </submittedName>
</protein>
<dbReference type="InterPro" id="IPR008920">
    <property type="entry name" value="TF_FadR/GntR_C"/>
</dbReference>
<dbReference type="SUPFAM" id="SSF48008">
    <property type="entry name" value="GntR ligand-binding domain-like"/>
    <property type="match status" value="1"/>
</dbReference>